<evidence type="ECO:0000313" key="4">
    <source>
        <dbReference type="EMBL" id="CAE10110.1"/>
    </source>
</evidence>
<dbReference type="InterPro" id="IPR027417">
    <property type="entry name" value="P-loop_NTPase"/>
</dbReference>
<dbReference type="InterPro" id="IPR054696">
    <property type="entry name" value="GTP-eEF1A_C"/>
</dbReference>
<dbReference type="Proteomes" id="UP000000422">
    <property type="component" value="Chromosome"/>
</dbReference>
<dbReference type="KEGG" id="wsu:WS1008"/>
<evidence type="ECO:0000259" key="3">
    <source>
        <dbReference type="PROSITE" id="PS51722"/>
    </source>
</evidence>
<dbReference type="InterPro" id="IPR041757">
    <property type="entry name" value="CysN_GTP-bd"/>
</dbReference>
<organism evidence="5">
    <name type="scientific">Wolinella succinogenes (strain ATCC 29543 / DSM 1740 / CCUG 13145 / JCM 31913 / LMG 7466 / NCTC 11488 / FDC 602W)</name>
    <name type="common">Vibrio succinogenes</name>
    <dbReference type="NCBI Taxonomy" id="273121"/>
    <lineage>
        <taxon>Bacteria</taxon>
        <taxon>Pseudomonadati</taxon>
        <taxon>Campylobacterota</taxon>
        <taxon>Epsilonproteobacteria</taxon>
        <taxon>Campylobacterales</taxon>
        <taxon>Helicobacteraceae</taxon>
        <taxon>Wolinella</taxon>
    </lineage>
</organism>
<dbReference type="GO" id="GO:0003924">
    <property type="term" value="F:GTPase activity"/>
    <property type="evidence" value="ECO:0007669"/>
    <property type="project" value="InterPro"/>
</dbReference>
<evidence type="ECO:0000256" key="1">
    <source>
        <dbReference type="ARBA" id="ARBA00022741"/>
    </source>
</evidence>
<evidence type="ECO:0000256" key="2">
    <source>
        <dbReference type="ARBA" id="ARBA00023134"/>
    </source>
</evidence>
<keyword evidence="5" id="KW-1185">Reference proteome</keyword>
<dbReference type="HOGENOM" id="CLU_007265_5_2_7"/>
<dbReference type="Gene3D" id="2.40.30.10">
    <property type="entry name" value="Translation factors"/>
    <property type="match status" value="2"/>
</dbReference>
<proteinExistence type="predicted"/>
<dbReference type="InterPro" id="IPR050100">
    <property type="entry name" value="TRAFAC_GTPase_members"/>
</dbReference>
<dbReference type="Gene3D" id="3.40.50.300">
    <property type="entry name" value="P-loop containing nucleotide triphosphate hydrolases"/>
    <property type="match status" value="1"/>
</dbReference>
<name>Q7M9D1_WOLSU</name>
<dbReference type="SUPFAM" id="SSF52540">
    <property type="entry name" value="P-loop containing nucleoside triphosphate hydrolases"/>
    <property type="match status" value="1"/>
</dbReference>
<dbReference type="PROSITE" id="PS51722">
    <property type="entry name" value="G_TR_2"/>
    <property type="match status" value="1"/>
</dbReference>
<dbReference type="PANTHER" id="PTHR23115">
    <property type="entry name" value="TRANSLATION FACTOR"/>
    <property type="match status" value="1"/>
</dbReference>
<dbReference type="CDD" id="cd03695">
    <property type="entry name" value="CysN_NodQ_II"/>
    <property type="match status" value="1"/>
</dbReference>
<dbReference type="RefSeq" id="WP_011138904.1">
    <property type="nucleotide sequence ID" value="NC_005090.1"/>
</dbReference>
<dbReference type="InterPro" id="IPR031157">
    <property type="entry name" value="G_TR_CS"/>
</dbReference>
<dbReference type="InterPro" id="IPR044138">
    <property type="entry name" value="CysN_II"/>
</dbReference>
<dbReference type="Pfam" id="PF22594">
    <property type="entry name" value="GTP-eEF1A_C"/>
    <property type="match status" value="1"/>
</dbReference>
<dbReference type="Pfam" id="PF00009">
    <property type="entry name" value="GTP_EFTU"/>
    <property type="match status" value="1"/>
</dbReference>
<dbReference type="CDD" id="cd04166">
    <property type="entry name" value="CysN_ATPS"/>
    <property type="match status" value="1"/>
</dbReference>
<reference evidence="4 5" key="1">
    <citation type="journal article" date="2003" name="Proc. Natl. Acad. Sci. U.S.A.">
        <title>Complete genome sequence and analysis of Wolinella succinogenes.</title>
        <authorList>
            <person name="Baar C."/>
            <person name="Eppinger M."/>
            <person name="Raddatz G."/>
            <person name="Simon JM."/>
            <person name="Lanz C."/>
            <person name="Klimmek O."/>
            <person name="Nandakumar R."/>
            <person name="Gross R."/>
            <person name="Rosinus A."/>
            <person name="Keller H."/>
            <person name="Jagtap P."/>
            <person name="Linke B."/>
            <person name="Meyer F."/>
            <person name="Lederer H."/>
            <person name="Schuster S.C."/>
        </authorList>
    </citation>
    <scope>NUCLEOTIDE SEQUENCE [LARGE SCALE GENOMIC DNA]</scope>
    <source>
        <strain evidence="5">ATCC 29543 / DSM 1740 / CCUG 13145 / JCM 31913 / LMG 7466 / NCTC 11488 / FDC 602W</strain>
    </source>
</reference>
<protein>
    <submittedName>
        <fullName evidence="4">GTPASE, SULFATE ADENYLATE TRANSFERASE SUBUNIT 1</fullName>
    </submittedName>
</protein>
<dbReference type="EMBL" id="BX571659">
    <property type="protein sequence ID" value="CAE10110.1"/>
    <property type="molecule type" value="Genomic_DNA"/>
</dbReference>
<dbReference type="InterPro" id="IPR009001">
    <property type="entry name" value="Transl_elong_EF1A/Init_IF2_C"/>
</dbReference>
<accession>Q7M9D1</accession>
<dbReference type="SUPFAM" id="SSF50465">
    <property type="entry name" value="EF-Tu/eEF-1alpha/eIF2-gamma C-terminal domain"/>
    <property type="match status" value="1"/>
</dbReference>
<dbReference type="STRING" id="273121.WS1008"/>
<dbReference type="PRINTS" id="PR00315">
    <property type="entry name" value="ELONGATNFCT"/>
</dbReference>
<evidence type="ECO:0000313" key="5">
    <source>
        <dbReference type="Proteomes" id="UP000000422"/>
    </source>
</evidence>
<dbReference type="InterPro" id="IPR000795">
    <property type="entry name" value="T_Tr_GTP-bd_dom"/>
</dbReference>
<dbReference type="InterPro" id="IPR044139">
    <property type="entry name" value="CysN_NoDQ_III"/>
</dbReference>
<gene>
    <name evidence="4" type="ordered locus">WS1008</name>
</gene>
<keyword evidence="2" id="KW-0342">GTP-binding</keyword>
<sequence>MSAHLERMNIVITGHVDHGKSTLVGRLLADTGSLPQGKLESVRESCAKNARPFEYSMLLDALEDEQKQGITIDSARIFFKSQAREYVIIDAPGHIEFLRNMLSGASRAVAAVLVIDAIEGVAENSKRHGLLLSLLGISQVVVVINKLDALGYDKNAFLAIQAEYEAYLKTLGITPKAFVPISAREGKNLIQKAPEMAWYQGESVLEVLDGFKNAPREDHSFFAMPLQDVYRFSNENDDRRIYAGTIASGSIGVGEKIRFLPSGKEAHLKSIETWSAPLKESAKADEAVGFTLQEEIYVKNGEVLTKAQERTPIRSVQRLKANLIWLGKNPLQAGREYLFKLGSAKVKASLERIERILDEESQESLQNEALYRHQSGQVILRLSHPIALTAFRENPTLGRFVIVDGFDAAGGGIVLEGLEESSQSPQVNDFEEELFALLQKYFPHRFTLTPSPITQGEKA</sequence>
<keyword evidence="1" id="KW-0547">Nucleotide-binding</keyword>
<dbReference type="CDD" id="cd04095">
    <property type="entry name" value="CysN_NoDQ_III"/>
    <property type="match status" value="1"/>
</dbReference>
<dbReference type="InterPro" id="IPR009000">
    <property type="entry name" value="Transl_B-barrel_sf"/>
</dbReference>
<keyword evidence="4" id="KW-0808">Transferase</keyword>
<dbReference type="GO" id="GO:0016740">
    <property type="term" value="F:transferase activity"/>
    <property type="evidence" value="ECO:0007669"/>
    <property type="project" value="UniProtKB-KW"/>
</dbReference>
<dbReference type="SUPFAM" id="SSF50447">
    <property type="entry name" value="Translation proteins"/>
    <property type="match status" value="1"/>
</dbReference>
<feature type="domain" description="Tr-type G" evidence="3">
    <location>
        <begin position="5"/>
        <end position="216"/>
    </location>
</feature>
<dbReference type="PROSITE" id="PS00301">
    <property type="entry name" value="G_TR_1"/>
    <property type="match status" value="1"/>
</dbReference>
<dbReference type="GO" id="GO:0005525">
    <property type="term" value="F:GTP binding"/>
    <property type="evidence" value="ECO:0007669"/>
    <property type="project" value="UniProtKB-KW"/>
</dbReference>
<dbReference type="AlphaFoldDB" id="Q7M9D1"/>
<dbReference type="eggNOG" id="COG2895">
    <property type="taxonomic scope" value="Bacteria"/>
</dbReference>